<accession>A0A9W6F2A1</accession>
<protein>
    <submittedName>
        <fullName evidence="2">Uncharacterized protein</fullName>
    </submittedName>
</protein>
<feature type="compositionally biased region" description="Polar residues" evidence="1">
    <location>
        <begin position="19"/>
        <end position="38"/>
    </location>
</feature>
<dbReference type="EMBL" id="BRXU01000009">
    <property type="protein sequence ID" value="GLC54013.1"/>
    <property type="molecule type" value="Genomic_DNA"/>
</dbReference>
<dbReference type="OrthoDB" id="508390at2759"/>
<dbReference type="PANTHER" id="PTHR37910:SF2">
    <property type="entry name" value="EXPRESSED PROTEIN"/>
    <property type="match status" value="1"/>
</dbReference>
<sequence length="365" mass="37251">MFCLPPVSGVPPRAHISTQQLVTQQPSRSPSLCATATSPRGELPATSASSAHQSQFTGSAEHRLLRGSSLAAGPSGRCLPPARVNDDDRARSTPYCSSAAATATTAAAASLLLIVTPLGPLAGPAAARIPTETVLSDSGGGGAAAAPSGRSALMQLAVPPSAVLAPNGAGLEAGAEAGAEAGPGPGSKATRGSVSGTGRGVAPGTMVGTPNYARGPIAGPGPRSTASEAAAALQLLSSAREAVDGGQHDQALELYGRLVSEHSDLALAEYGRIGRAMMLYQVGRTSDSILALEDEEVVMRGAAEVHAALAALLYSERPSLALRAEEEWNLACLFDKRYSDPEWVRANKHWPPRMIAALQRFLSLS</sequence>
<name>A0A9W6F2A1_9CHLO</name>
<comment type="caution">
    <text evidence="2">The sequence shown here is derived from an EMBL/GenBank/DDBJ whole genome shotgun (WGS) entry which is preliminary data.</text>
</comment>
<dbReference type="Proteomes" id="UP001165080">
    <property type="component" value="Unassembled WGS sequence"/>
</dbReference>
<evidence type="ECO:0000256" key="1">
    <source>
        <dbReference type="SAM" id="MobiDB-lite"/>
    </source>
</evidence>
<proteinExistence type="predicted"/>
<evidence type="ECO:0000313" key="3">
    <source>
        <dbReference type="Proteomes" id="UP001165080"/>
    </source>
</evidence>
<feature type="region of interest" description="Disordered" evidence="1">
    <location>
        <begin position="174"/>
        <end position="209"/>
    </location>
</feature>
<keyword evidence="3" id="KW-1185">Reference proteome</keyword>
<reference evidence="2 3" key="1">
    <citation type="journal article" date="2023" name="Commun. Biol.">
        <title>Reorganization of the ancestral sex-determining regions during the evolution of trioecy in Pleodorina starrii.</title>
        <authorList>
            <person name="Takahashi K."/>
            <person name="Suzuki S."/>
            <person name="Kawai-Toyooka H."/>
            <person name="Yamamoto K."/>
            <person name="Hamaji T."/>
            <person name="Ootsuki R."/>
            <person name="Yamaguchi H."/>
            <person name="Kawachi M."/>
            <person name="Higashiyama T."/>
            <person name="Nozaki H."/>
        </authorList>
    </citation>
    <scope>NUCLEOTIDE SEQUENCE [LARGE SCALE GENOMIC DNA]</scope>
    <source>
        <strain evidence="2 3">NIES-4479</strain>
    </source>
</reference>
<dbReference type="AlphaFoldDB" id="A0A9W6F2A1"/>
<gene>
    <name evidence="2" type="primary">PLESTMB000079</name>
    <name evidence="2" type="ORF">PLESTB_000814400</name>
</gene>
<dbReference type="PANTHER" id="PTHR37910">
    <property type="entry name" value="EXPRESSED PROTEIN"/>
    <property type="match status" value="1"/>
</dbReference>
<evidence type="ECO:0000313" key="2">
    <source>
        <dbReference type="EMBL" id="GLC54013.1"/>
    </source>
</evidence>
<organism evidence="2 3">
    <name type="scientific">Pleodorina starrii</name>
    <dbReference type="NCBI Taxonomy" id="330485"/>
    <lineage>
        <taxon>Eukaryota</taxon>
        <taxon>Viridiplantae</taxon>
        <taxon>Chlorophyta</taxon>
        <taxon>core chlorophytes</taxon>
        <taxon>Chlorophyceae</taxon>
        <taxon>CS clade</taxon>
        <taxon>Chlamydomonadales</taxon>
        <taxon>Volvocaceae</taxon>
        <taxon>Pleodorina</taxon>
    </lineage>
</organism>
<feature type="region of interest" description="Disordered" evidence="1">
    <location>
        <begin position="19"/>
        <end position="93"/>
    </location>
</feature>
<feature type="compositionally biased region" description="Polar residues" evidence="1">
    <location>
        <begin position="46"/>
        <end position="58"/>
    </location>
</feature>